<feature type="signal peptide" evidence="4">
    <location>
        <begin position="1"/>
        <end position="36"/>
    </location>
</feature>
<accession>F4QH68</accession>
<evidence type="ECO:0000256" key="3">
    <source>
        <dbReference type="ARBA" id="ARBA00023237"/>
    </source>
</evidence>
<dbReference type="STRING" id="715226.ABI_10420"/>
<dbReference type="NCBIfam" id="TIGR01782">
    <property type="entry name" value="TonB-Xanth-Caul"/>
    <property type="match status" value="1"/>
</dbReference>
<keyword evidence="2" id="KW-0472">Membrane</keyword>
<dbReference type="InterPro" id="IPR037066">
    <property type="entry name" value="Plug_dom_sf"/>
</dbReference>
<protein>
    <submittedName>
        <fullName evidence="6">TonB-dependent receptor family protein</fullName>
    </submittedName>
</protein>
<dbReference type="InterPro" id="IPR010104">
    <property type="entry name" value="TonB_rcpt_bac"/>
</dbReference>
<reference evidence="7" key="1">
    <citation type="submission" date="2011-03" db="EMBL/GenBank/DDBJ databases">
        <title>Draft genome sequence of Brevundimonas diminuta.</title>
        <authorList>
            <person name="Brown P.J.B."/>
            <person name="Buechlein A."/>
            <person name="Hemmerich C."/>
            <person name="Brun Y.V."/>
        </authorList>
    </citation>
    <scope>NUCLEOTIDE SEQUENCE [LARGE SCALE GENOMIC DNA]</scope>
    <source>
        <strain evidence="7">C19</strain>
    </source>
</reference>
<dbReference type="Gene3D" id="2.170.130.10">
    <property type="entry name" value="TonB-dependent receptor, plug domain"/>
    <property type="match status" value="1"/>
</dbReference>
<keyword evidence="7" id="KW-1185">Reference proteome</keyword>
<dbReference type="SUPFAM" id="SSF56935">
    <property type="entry name" value="Porins"/>
    <property type="match status" value="1"/>
</dbReference>
<evidence type="ECO:0000256" key="1">
    <source>
        <dbReference type="ARBA" id="ARBA00004442"/>
    </source>
</evidence>
<keyword evidence="3" id="KW-0998">Cell outer membrane</keyword>
<proteinExistence type="predicted"/>
<dbReference type="GO" id="GO:0009279">
    <property type="term" value="C:cell outer membrane"/>
    <property type="evidence" value="ECO:0007669"/>
    <property type="project" value="UniProtKB-SubCell"/>
</dbReference>
<evidence type="ECO:0000256" key="4">
    <source>
        <dbReference type="SAM" id="SignalP"/>
    </source>
</evidence>
<evidence type="ECO:0000259" key="5">
    <source>
        <dbReference type="Pfam" id="PF07715"/>
    </source>
</evidence>
<dbReference type="InterPro" id="IPR012910">
    <property type="entry name" value="Plug_dom"/>
</dbReference>
<evidence type="ECO:0000313" key="7">
    <source>
        <dbReference type="Proteomes" id="UP000006512"/>
    </source>
</evidence>
<feature type="chain" id="PRO_5003314091" evidence="4">
    <location>
        <begin position="37"/>
        <end position="1247"/>
    </location>
</feature>
<dbReference type="RefSeq" id="WP_006271785.1">
    <property type="nucleotide sequence ID" value="NZ_GL883077.1"/>
</dbReference>
<dbReference type="eggNOG" id="COG4771">
    <property type="taxonomic scope" value="Bacteria"/>
</dbReference>
<dbReference type="Pfam" id="PF07715">
    <property type="entry name" value="Plug"/>
    <property type="match status" value="1"/>
</dbReference>
<organism evidence="6 7">
    <name type="scientific">Asticcacaulis biprosthecium C19</name>
    <dbReference type="NCBI Taxonomy" id="715226"/>
    <lineage>
        <taxon>Bacteria</taxon>
        <taxon>Pseudomonadati</taxon>
        <taxon>Pseudomonadota</taxon>
        <taxon>Alphaproteobacteria</taxon>
        <taxon>Caulobacterales</taxon>
        <taxon>Caulobacteraceae</taxon>
        <taxon>Asticcacaulis</taxon>
    </lineage>
</organism>
<name>F4QH68_9CAUL</name>
<evidence type="ECO:0000313" key="6">
    <source>
        <dbReference type="EMBL" id="EGF92605.1"/>
    </source>
</evidence>
<evidence type="ECO:0000256" key="2">
    <source>
        <dbReference type="ARBA" id="ARBA00023136"/>
    </source>
</evidence>
<keyword evidence="4" id="KW-0732">Signal</keyword>
<dbReference type="Gene3D" id="2.40.170.20">
    <property type="entry name" value="TonB-dependent receptor, beta-barrel domain"/>
    <property type="match status" value="1"/>
</dbReference>
<dbReference type="EMBL" id="GL883077">
    <property type="protein sequence ID" value="EGF92605.1"/>
    <property type="molecule type" value="Genomic_DNA"/>
</dbReference>
<dbReference type="AlphaFoldDB" id="F4QH68"/>
<dbReference type="Proteomes" id="UP000006512">
    <property type="component" value="Unassembled WGS sequence"/>
</dbReference>
<dbReference type="eggNOG" id="COG1629">
    <property type="taxonomic scope" value="Bacteria"/>
</dbReference>
<keyword evidence="6" id="KW-0675">Receptor</keyword>
<sequence>MTKRNASVFHRHLNKGTALALVTLFGGIGLGQTASAQDAAAAPAATDGDAVVVVGTRASQRSSIDRKKRAKTATDSIVAEDVGKFPDRNIGEAISRIAGVALDRGDYGEGIEVTVRGATSAQTNVEIDGLGVQNTTTTNNLAFGGGGRGKEFREFPADLIKSVDVVKGTTAAMTEGSLGGSILIQSRTSLDFKKPFVSFRFDVGQNSLSEKWQPSFNFIATRKFFNDRLGILVNYTDTRLLNDNNAVQNATSGNQGLARGWNPPGTSSANGTAAFDLDGSAEKTFTYNPATLSTTDSGATTAFGNGSLETPMSLLTKSAGAQTKADCYTLFPEVTGSTANNLQRTRELMTCLNQWSDYMPSLVRYFVRRNEEHRQTLDVRLDYRVTDDLRIFAKVNMNKRENQDHQLTYSLGNVNVNPMFSATSPLSGGVITPTYNGIAFTDVAGVRQAAPGSGYFLYDGISQVMTSNANGGMVRGAVANIDRSTLKVDKNHHVTEMTLTDATVGTDQIRNTNDITSSYLSAGANYKGENLTVDLIMGYAESDYTRYDYRSSFSYTYGRATMAVDPTSGLWGYTTPAGFDQADASLYAQVRYPAIGTGSVAAGPNGPAVPAYSRDQLPWVNGGMGLQISPKATEDNTSTLRIDINYDVEDELPFLTNISTGINARKFASKGWGGGGRQIAAAQGTFGTPGYVAPVVLPTANLRGTFRACEEVYGSGATAAPAGSLACNYGYVPQTTLSNVNYGTFTVHQADFDSILQSAIEPMWNQFFNGAPDRGNLIEGWSQLNLDTLYSQISEASKDPRYSAGGDPLKNYNFDCLKRCKANDGKEYDMPFSTVNEETKALYLMAEFEQELPWNMLFNGNVGVRYVETNLNGTGFVTLRSIRCNNPANCTGATPAAQTTTLDFVKDVTFQGTTKDWTQHYNYNLWMIPDQLVFRFNADRVVARPPISALLPAGTCTFDQRFDGGISGDGTETDKTCGNFGNPNLKPLKSTNQNYSLEWYPNRDTQFSYSVFKNNIKIGDPRLLSRTNVKLFDGYTITDPATGEDVSDEEYSYNEWSEGLAFIRRGQEFAVKSAFTFLPWHFKHLGFDGNYAKINSSNTAAGIRDPNSGDVMRPANEPSFYFNASLWYDDGITNARLSVQSRSDVFSCIASCGANTGNNYLGEGYTNVRLPYSPGAANFRSETQYVDFKISHKATENVELFFQANNVMEEFTESTQGEYNAYADGTPSVLERGYAGYRVSTGFTLRY</sequence>
<comment type="subcellular location">
    <subcellularLocation>
        <location evidence="1">Cell outer membrane</location>
    </subcellularLocation>
</comment>
<dbReference type="HOGENOM" id="CLU_006935_2_0_5"/>
<feature type="domain" description="TonB-dependent receptor plug" evidence="5">
    <location>
        <begin position="67"/>
        <end position="180"/>
    </location>
</feature>
<dbReference type="PANTHER" id="PTHR40980:SF4">
    <property type="entry name" value="TONB-DEPENDENT RECEPTOR-LIKE BETA-BARREL DOMAIN-CONTAINING PROTEIN"/>
    <property type="match status" value="1"/>
</dbReference>
<gene>
    <name evidence="6" type="ORF">ABI_10420</name>
</gene>
<dbReference type="OrthoDB" id="5476657at2"/>
<dbReference type="InterPro" id="IPR036942">
    <property type="entry name" value="Beta-barrel_TonB_sf"/>
</dbReference>
<dbReference type="PANTHER" id="PTHR40980">
    <property type="entry name" value="PLUG DOMAIN-CONTAINING PROTEIN"/>
    <property type="match status" value="1"/>
</dbReference>